<dbReference type="AlphaFoldDB" id="A0A8X7BFP4"/>
<reference evidence="1" key="1">
    <citation type="submission" date="2020-08" db="EMBL/GenBank/DDBJ databases">
        <title>Multicomponent nature underlies the extraordinary mechanical properties of spider dragline silk.</title>
        <authorList>
            <person name="Kono N."/>
            <person name="Nakamura H."/>
            <person name="Mori M."/>
            <person name="Yoshida Y."/>
            <person name="Ohtoshi R."/>
            <person name="Malay A.D."/>
            <person name="Moran D.A.P."/>
            <person name="Tomita M."/>
            <person name="Numata K."/>
            <person name="Arakawa K."/>
        </authorList>
    </citation>
    <scope>NUCLEOTIDE SEQUENCE</scope>
</reference>
<dbReference type="Proteomes" id="UP000887159">
    <property type="component" value="Unassembled WGS sequence"/>
</dbReference>
<evidence type="ECO:0000313" key="1">
    <source>
        <dbReference type="EMBL" id="GFY29640.1"/>
    </source>
</evidence>
<dbReference type="EMBL" id="BMAU01021389">
    <property type="protein sequence ID" value="GFY29640.1"/>
    <property type="molecule type" value="Genomic_DNA"/>
</dbReference>
<dbReference type="Gene3D" id="3.30.420.10">
    <property type="entry name" value="Ribonuclease H-like superfamily/Ribonuclease H"/>
    <property type="match status" value="1"/>
</dbReference>
<proteinExistence type="predicted"/>
<organism evidence="1 2">
    <name type="scientific">Trichonephila clavipes</name>
    <name type="common">Golden silk orbweaver</name>
    <name type="synonym">Nephila clavipes</name>
    <dbReference type="NCBI Taxonomy" id="2585209"/>
    <lineage>
        <taxon>Eukaryota</taxon>
        <taxon>Metazoa</taxon>
        <taxon>Ecdysozoa</taxon>
        <taxon>Arthropoda</taxon>
        <taxon>Chelicerata</taxon>
        <taxon>Arachnida</taxon>
        <taxon>Araneae</taxon>
        <taxon>Araneomorphae</taxon>
        <taxon>Entelegynae</taxon>
        <taxon>Araneoidea</taxon>
        <taxon>Nephilidae</taxon>
        <taxon>Trichonephila</taxon>
    </lineage>
</organism>
<sequence length="194" mass="22445">MQEQDQRLLSKIITRDRRATLPQISADFDAGSSINVTVRPIQRNIIDTGFRSRRSIRVTLLTAGHNTLRLVWAYQHRHSTVYDWKHVAWSDESRFQLNRADGRVRVWRRPHKFMDPTCQQGNVQAGGGSVMIWDVCSWRDMGPMIQLESTLKGDRHGSIMFDHLHPFMTILHSDGLGVFQQDNATPYTFRIATE</sequence>
<dbReference type="InterPro" id="IPR036397">
    <property type="entry name" value="RNaseH_sf"/>
</dbReference>
<keyword evidence="2" id="KW-1185">Reference proteome</keyword>
<evidence type="ECO:0000313" key="2">
    <source>
        <dbReference type="Proteomes" id="UP000887159"/>
    </source>
</evidence>
<dbReference type="GO" id="GO:0003676">
    <property type="term" value="F:nucleic acid binding"/>
    <property type="evidence" value="ECO:0007669"/>
    <property type="project" value="InterPro"/>
</dbReference>
<accession>A0A8X7BFP4</accession>
<gene>
    <name evidence="1" type="primary">TCB2_157</name>
    <name evidence="1" type="ORF">TNCV_1812201</name>
</gene>
<name>A0A8X7BFP4_TRICX</name>
<comment type="caution">
    <text evidence="1">The sequence shown here is derived from an EMBL/GenBank/DDBJ whole genome shotgun (WGS) entry which is preliminary data.</text>
</comment>
<protein>
    <submittedName>
        <fullName evidence="1">Transposable element Tcb2 transposase</fullName>
    </submittedName>
</protein>